<evidence type="ECO:0000313" key="3">
    <source>
        <dbReference type="Proteomes" id="UP000054538"/>
    </source>
</evidence>
<sequence>MSDIPPSESSESLPSSMASTDSTPSIHPSQWAPETDVSYDSSHLQPTPITQSIQLREGPDASYETSFMRPSVSPLTSLGTLTLMTETISSSAPSTPLPLPPVPPSASSPSSGPTPTTLTSTESSSLSRTPSSVSSVSSLSTGISLVEDDVVSLADAPALSEVSTVPSLLSSRPSSGGSIHYYPHPAMISLPPSPSISVSVSTPQANQPSIHSDLETEPTHTHTERTEVITQEIDRLLHHIHELDHFRGQETQEISDNVRIIRDELVDLSEYVRTRLVATERVVVAERPGAPSVSRTDRGVGGTSVISVSRVVGPRSRPQLVPIALTPPPVRSPSISSSRSGISFLSSHHSDDLSLLGPDEEEFDMPPPSPGWPSEPSSPTSDVTPSIISSSESSPDPSLSLTSSSSSPTPPPSSPTPSTDSSSTARPVNGVTMTVIRDMLTQLREQMTGLWDGQVSTNHILDELRQARDVPQDNTEIHERLRHIENLIETLVHRRQETVEEIGETRDDSVTESDATLDILDALHRGWSGRRGRVHMPTPRRAGPSLDEQLWSLLNAPPTHGPGEIPSPPRLIPFTYQPAPRPARSRSASPIRRWDSAPPQLPDEPAFHPETLHVPLRPRPSPRAPLPHPRAPIESSVPQTPRVQPSGPVRPPHATADVAPERIPNVRPAHPVLPQSLYDRPPTAPANLGGVDGSQPANSWYRPRQGVVPPPGMVDGQAQPGAQPQGPTYVPMPPGPTVVQLPLFDTLMAILRVSTCTKLLHFLNNNDDRRNIGWHNWLP</sequence>
<protein>
    <submittedName>
        <fullName evidence="2">Uncharacterized protein</fullName>
    </submittedName>
</protein>
<feature type="compositionally biased region" description="Basic and acidic residues" evidence="1">
    <location>
        <begin position="212"/>
        <end position="224"/>
    </location>
</feature>
<dbReference type="OrthoDB" id="2507336at2759"/>
<dbReference type="AlphaFoldDB" id="A0A0D0DUR7"/>
<name>A0A0D0DUR7_9AGAM</name>
<organism evidence="2 3">
    <name type="scientific">Paxillus rubicundulus Ve08.2h10</name>
    <dbReference type="NCBI Taxonomy" id="930991"/>
    <lineage>
        <taxon>Eukaryota</taxon>
        <taxon>Fungi</taxon>
        <taxon>Dikarya</taxon>
        <taxon>Basidiomycota</taxon>
        <taxon>Agaricomycotina</taxon>
        <taxon>Agaricomycetes</taxon>
        <taxon>Agaricomycetidae</taxon>
        <taxon>Boletales</taxon>
        <taxon>Paxilineae</taxon>
        <taxon>Paxillaceae</taxon>
        <taxon>Paxillus</taxon>
    </lineage>
</organism>
<dbReference type="Proteomes" id="UP000054538">
    <property type="component" value="Unassembled WGS sequence"/>
</dbReference>
<reference evidence="2 3" key="1">
    <citation type="submission" date="2014-04" db="EMBL/GenBank/DDBJ databases">
        <authorList>
            <consortium name="DOE Joint Genome Institute"/>
            <person name="Kuo A."/>
            <person name="Kohler A."/>
            <person name="Jargeat P."/>
            <person name="Nagy L.G."/>
            <person name="Floudas D."/>
            <person name="Copeland A."/>
            <person name="Barry K.W."/>
            <person name="Cichocki N."/>
            <person name="Veneault-Fourrey C."/>
            <person name="LaButti K."/>
            <person name="Lindquist E.A."/>
            <person name="Lipzen A."/>
            <person name="Lundell T."/>
            <person name="Morin E."/>
            <person name="Murat C."/>
            <person name="Sun H."/>
            <person name="Tunlid A."/>
            <person name="Henrissat B."/>
            <person name="Grigoriev I.V."/>
            <person name="Hibbett D.S."/>
            <person name="Martin F."/>
            <person name="Nordberg H.P."/>
            <person name="Cantor M.N."/>
            <person name="Hua S.X."/>
        </authorList>
    </citation>
    <scope>NUCLEOTIDE SEQUENCE [LARGE SCALE GENOMIC DNA]</scope>
    <source>
        <strain evidence="2 3">Ve08.2h10</strain>
    </source>
</reference>
<feature type="region of interest" description="Disordered" evidence="1">
    <location>
        <begin position="319"/>
        <end position="430"/>
    </location>
</feature>
<feature type="compositionally biased region" description="Low complexity" evidence="1">
    <location>
        <begin position="332"/>
        <end position="347"/>
    </location>
</feature>
<dbReference type="InParanoid" id="A0A0D0DUR7"/>
<feature type="compositionally biased region" description="Low complexity" evidence="1">
    <location>
        <begin position="374"/>
        <end position="407"/>
    </location>
</feature>
<feature type="region of interest" description="Disordered" evidence="1">
    <location>
        <begin position="195"/>
        <end position="224"/>
    </location>
</feature>
<gene>
    <name evidence="2" type="ORF">PAXRUDRAFT_549243</name>
</gene>
<feature type="compositionally biased region" description="Low complexity" evidence="1">
    <location>
        <begin position="107"/>
        <end position="136"/>
    </location>
</feature>
<feature type="region of interest" description="Disordered" evidence="1">
    <location>
        <begin position="89"/>
        <end position="136"/>
    </location>
</feature>
<feature type="region of interest" description="Disordered" evidence="1">
    <location>
        <begin position="553"/>
        <end position="657"/>
    </location>
</feature>
<dbReference type="HOGENOM" id="CLU_359452_0_0_1"/>
<dbReference type="EMBL" id="KN825232">
    <property type="protein sequence ID" value="KIK92901.1"/>
    <property type="molecule type" value="Genomic_DNA"/>
</dbReference>
<feature type="compositionally biased region" description="Polar residues" evidence="1">
    <location>
        <begin position="17"/>
        <end position="28"/>
    </location>
</feature>
<evidence type="ECO:0000256" key="1">
    <source>
        <dbReference type="SAM" id="MobiDB-lite"/>
    </source>
</evidence>
<accession>A0A0D0DUR7</accession>
<feature type="region of interest" description="Disordered" evidence="1">
    <location>
        <begin position="1"/>
        <end position="74"/>
    </location>
</feature>
<feature type="compositionally biased region" description="Polar residues" evidence="1">
    <location>
        <begin position="38"/>
        <end position="54"/>
    </location>
</feature>
<feature type="compositionally biased region" description="Pro residues" evidence="1">
    <location>
        <begin position="617"/>
        <end position="630"/>
    </location>
</feature>
<evidence type="ECO:0000313" key="2">
    <source>
        <dbReference type="EMBL" id="KIK92901.1"/>
    </source>
</evidence>
<feature type="compositionally biased region" description="Low complexity" evidence="1">
    <location>
        <begin position="1"/>
        <end position="16"/>
    </location>
</feature>
<proteinExistence type="predicted"/>
<dbReference type="STRING" id="930991.A0A0D0DUR7"/>
<feature type="compositionally biased region" description="Pro residues" evidence="1">
    <location>
        <begin position="95"/>
        <end position="106"/>
    </location>
</feature>
<keyword evidence="3" id="KW-1185">Reference proteome</keyword>
<reference evidence="3" key="2">
    <citation type="submission" date="2015-01" db="EMBL/GenBank/DDBJ databases">
        <title>Evolutionary Origins and Diversification of the Mycorrhizal Mutualists.</title>
        <authorList>
            <consortium name="DOE Joint Genome Institute"/>
            <consortium name="Mycorrhizal Genomics Consortium"/>
            <person name="Kohler A."/>
            <person name="Kuo A."/>
            <person name="Nagy L.G."/>
            <person name="Floudas D."/>
            <person name="Copeland A."/>
            <person name="Barry K.W."/>
            <person name="Cichocki N."/>
            <person name="Veneault-Fourrey C."/>
            <person name="LaButti K."/>
            <person name="Lindquist E.A."/>
            <person name="Lipzen A."/>
            <person name="Lundell T."/>
            <person name="Morin E."/>
            <person name="Murat C."/>
            <person name="Riley R."/>
            <person name="Ohm R."/>
            <person name="Sun H."/>
            <person name="Tunlid A."/>
            <person name="Henrissat B."/>
            <person name="Grigoriev I.V."/>
            <person name="Hibbett D.S."/>
            <person name="Martin F."/>
        </authorList>
    </citation>
    <scope>NUCLEOTIDE SEQUENCE [LARGE SCALE GENOMIC DNA]</scope>
    <source>
        <strain evidence="3">Ve08.2h10</strain>
    </source>
</reference>